<keyword evidence="4" id="KW-1185">Reference proteome</keyword>
<evidence type="ECO:0000313" key="1">
    <source>
        <dbReference type="EMBL" id="RKT84212.1"/>
    </source>
</evidence>
<reference evidence="1 4" key="2">
    <citation type="submission" date="2018-10" db="EMBL/GenBank/DDBJ databases">
        <title>Sequencing the genomes of 1000 actinobacteria strains.</title>
        <authorList>
            <person name="Klenk H.-P."/>
        </authorList>
    </citation>
    <scope>NUCLEOTIDE SEQUENCE [LARGE SCALE GENOMIC DNA]</scope>
    <source>
        <strain evidence="1 4">DSM 45119</strain>
    </source>
</reference>
<dbReference type="AlphaFoldDB" id="A0A1I4WZ03"/>
<organism evidence="2 3">
    <name type="scientific">Saccharopolyspora antimicrobica</name>
    <dbReference type="NCBI Taxonomy" id="455193"/>
    <lineage>
        <taxon>Bacteria</taxon>
        <taxon>Bacillati</taxon>
        <taxon>Actinomycetota</taxon>
        <taxon>Actinomycetes</taxon>
        <taxon>Pseudonocardiales</taxon>
        <taxon>Pseudonocardiaceae</taxon>
        <taxon>Saccharopolyspora</taxon>
    </lineage>
</organism>
<sequence length="115" mass="13001">MTGSMTAPSEQEFVEQFGEAPEILDEPWVQRIQIDSDNGSLQLSFDTMQKSVEFLWSHGSEVVWSFVRESAESLSIRTEDKETHLLVEFDSQGLSGQLDVRVYPAISIKDSMLTN</sequence>
<dbReference type="Proteomes" id="UP000199398">
    <property type="component" value="Unassembled WGS sequence"/>
</dbReference>
<dbReference type="EMBL" id="RBXX01000002">
    <property type="protein sequence ID" value="RKT84212.1"/>
    <property type="molecule type" value="Genomic_DNA"/>
</dbReference>
<gene>
    <name evidence="1" type="ORF">ATL45_2522</name>
    <name evidence="2" type="ORF">SAMN05421805_103138</name>
</gene>
<evidence type="ECO:0000313" key="3">
    <source>
        <dbReference type="Proteomes" id="UP000199398"/>
    </source>
</evidence>
<dbReference type="OrthoDB" id="4555333at2"/>
<evidence type="ECO:0000313" key="2">
    <source>
        <dbReference type="EMBL" id="SFN18612.1"/>
    </source>
</evidence>
<dbReference type="EMBL" id="FOUP01000003">
    <property type="protein sequence ID" value="SFN18612.1"/>
    <property type="molecule type" value="Genomic_DNA"/>
</dbReference>
<dbReference type="Proteomes" id="UP000270697">
    <property type="component" value="Unassembled WGS sequence"/>
</dbReference>
<accession>A0A1I4WZ03</accession>
<protein>
    <submittedName>
        <fullName evidence="2">Uncharacterized protein</fullName>
    </submittedName>
</protein>
<name>A0A1I4WZ03_9PSEU</name>
<evidence type="ECO:0000313" key="4">
    <source>
        <dbReference type="Proteomes" id="UP000270697"/>
    </source>
</evidence>
<dbReference type="RefSeq" id="WP_143121601.1">
    <property type="nucleotide sequence ID" value="NZ_FOUP01000003.1"/>
</dbReference>
<proteinExistence type="predicted"/>
<reference evidence="2 3" key="1">
    <citation type="submission" date="2016-10" db="EMBL/GenBank/DDBJ databases">
        <authorList>
            <person name="de Groot N.N."/>
        </authorList>
    </citation>
    <scope>NUCLEOTIDE SEQUENCE [LARGE SCALE GENOMIC DNA]</scope>
    <source>
        <strain evidence="2 3">CPCC 201259</strain>
    </source>
</reference>